<dbReference type="SMART" id="SM00990">
    <property type="entry name" value="VRR_NUC"/>
    <property type="match status" value="1"/>
</dbReference>
<dbReference type="PANTHER" id="PTHR15749:SF4">
    <property type="entry name" value="FANCONI-ASSOCIATED NUCLEASE 1"/>
    <property type="match status" value="1"/>
</dbReference>
<feature type="region of interest" description="Disordered" evidence="9">
    <location>
        <begin position="782"/>
        <end position="834"/>
    </location>
</feature>
<evidence type="ECO:0000256" key="4">
    <source>
        <dbReference type="ARBA" id="ARBA00022723"/>
    </source>
</evidence>
<dbReference type="InterPro" id="IPR049132">
    <property type="entry name" value="FAN1-like_euk"/>
</dbReference>
<evidence type="ECO:0000259" key="10">
    <source>
        <dbReference type="SMART" id="SM00990"/>
    </source>
</evidence>
<keyword evidence="4 8" id="KW-0479">Metal-binding</keyword>
<evidence type="ECO:0000256" key="6">
    <source>
        <dbReference type="ARBA" id="ARBA00022842"/>
    </source>
</evidence>
<keyword evidence="6 8" id="KW-0460">Magnesium</keyword>
<dbReference type="InterPro" id="IPR049126">
    <property type="entry name" value="FAN1-like_TPR"/>
</dbReference>
<evidence type="ECO:0000256" key="3">
    <source>
        <dbReference type="ARBA" id="ARBA00022722"/>
    </source>
</evidence>
<organism evidence="11 12">
    <name type="scientific">Sistotremastrum niveocremeum HHB9708</name>
    <dbReference type="NCBI Taxonomy" id="1314777"/>
    <lineage>
        <taxon>Eukaryota</taxon>
        <taxon>Fungi</taxon>
        <taxon>Dikarya</taxon>
        <taxon>Basidiomycota</taxon>
        <taxon>Agaricomycotina</taxon>
        <taxon>Agaricomycetes</taxon>
        <taxon>Sistotremastrales</taxon>
        <taxon>Sistotremastraceae</taxon>
        <taxon>Sertulicium</taxon>
        <taxon>Sertulicium niveocremeum</taxon>
    </lineage>
</organism>
<name>A0A164QTA0_9AGAM</name>
<feature type="compositionally biased region" description="Basic and acidic residues" evidence="9">
    <location>
        <begin position="549"/>
        <end position="569"/>
    </location>
</feature>
<comment type="subcellular location">
    <subcellularLocation>
        <location evidence="8">Nucleus</location>
    </subcellularLocation>
</comment>
<dbReference type="GO" id="GO:0004528">
    <property type="term" value="F:phosphodiesterase I activity"/>
    <property type="evidence" value="ECO:0007669"/>
    <property type="project" value="UniProtKB-EC"/>
</dbReference>
<keyword evidence="8" id="KW-0234">DNA repair</keyword>
<keyword evidence="12" id="KW-1185">Reference proteome</keyword>
<comment type="function">
    <text evidence="8">Nuclease required for the repair of DNA interstrand cross-links (ICL). Acts as a 5'-3' exonuclease that anchors at a cut end of DNA and cleaves DNA successively at every third nucleotide, allowing to excise an ICL from one strand through flanking incisions.</text>
</comment>
<evidence type="ECO:0000313" key="11">
    <source>
        <dbReference type="EMBL" id="KZS89945.1"/>
    </source>
</evidence>
<keyword evidence="5 8" id="KW-0378">Hydrolase</keyword>
<evidence type="ECO:0000256" key="9">
    <source>
        <dbReference type="SAM" id="MobiDB-lite"/>
    </source>
</evidence>
<dbReference type="EC" id="3.1.4.1" evidence="8"/>
<comment type="similarity">
    <text evidence="2 8">Belongs to the FAN1 family.</text>
</comment>
<dbReference type="InterPro" id="IPR011856">
    <property type="entry name" value="tRNA_endonuc-like_dom_sf"/>
</dbReference>
<evidence type="ECO:0000256" key="2">
    <source>
        <dbReference type="ARBA" id="ARBA00005533"/>
    </source>
</evidence>
<gene>
    <name evidence="11" type="ORF">SISNIDRAFT_431446</name>
</gene>
<dbReference type="GO" id="GO:0008409">
    <property type="term" value="F:5'-3' exonuclease activity"/>
    <property type="evidence" value="ECO:0007669"/>
    <property type="project" value="TreeGrafter"/>
</dbReference>
<dbReference type="GO" id="GO:0005634">
    <property type="term" value="C:nucleus"/>
    <property type="evidence" value="ECO:0007669"/>
    <property type="project" value="UniProtKB-SubCell"/>
</dbReference>
<dbReference type="AlphaFoldDB" id="A0A164QTA0"/>
<evidence type="ECO:0000256" key="8">
    <source>
        <dbReference type="RuleBase" id="RU365033"/>
    </source>
</evidence>
<dbReference type="Gene3D" id="3.40.1350.10">
    <property type="match status" value="1"/>
</dbReference>
<dbReference type="GO" id="GO:0036297">
    <property type="term" value="P:interstrand cross-link repair"/>
    <property type="evidence" value="ECO:0007669"/>
    <property type="project" value="InterPro"/>
</dbReference>
<evidence type="ECO:0000313" key="12">
    <source>
        <dbReference type="Proteomes" id="UP000076722"/>
    </source>
</evidence>
<keyword evidence="7 8" id="KW-0464">Manganese</keyword>
<comment type="catalytic activity">
    <reaction evidence="1 8">
        <text>Hydrolytically removes 5'-nucleotides successively from the 3'-hydroxy termini of 3'-hydroxy-terminated oligonucleotides.</text>
        <dbReference type="EC" id="3.1.4.1"/>
    </reaction>
</comment>
<dbReference type="Pfam" id="PF21315">
    <property type="entry name" value="FAN1_HTH"/>
    <property type="match status" value="1"/>
</dbReference>
<keyword evidence="3 8" id="KW-0540">Nuclease</keyword>
<sequence length="834" mass="94692">MAATISPKQVAEVFWGIEGGNQEDLEDDKAMDGRTRESMYVTTFEEMLNTVLEHESFLFSSEELDIFSRYKTMSYHARYLLIRLCLRKTGVWFTHQDLSKRYQGELGCHVQEAMDELCRNGPIAPAREEDLCSEGESSKGPRKQDVGNVWSFARSTDDASADELLNCLNLDQLKTLAKQNKILKNGMTSEKIKEALKSNGSSQATLSFVKAPSKTSANTNGTFFGINYTSDGKKATQAHRLKQQVLMLTSKCIRINDIIYHLFMRLNLIYFRSTSYGISFLLPAILNASRKRQYPTYEATRTTAIFPSREALLAYEEALTLEGQVESILGENWTAGQANRNKTPEMGGSTRIQDAKNVRLIWEEQWERWLSLVDARGQEDKRPKGLERFDCGYVLTRVIYKGVQALGILKEYDTEIKVLEALLKQTRWRRGRRGAWYDRLALIYMTHLDKTRENYEKARQIVLAGLEDPMTHIVYRPGLERRLSRLENKLQIDPEKRHKCMGWLKKPDVKVIAGVRIRNNKRKAEPRRSSLTPLNADRPSRSSSESGLDEAKLDLKGKGRESLNENGREDAEKWVGKSIWAGRNDEEVNVETLALQYYENLGFKGFHSEGSIVSCIFSLLFWDVLFTPIPGAFETAYQTAPLDIDEDSFYYARQEKIESLLAELRAGRAAEILDAVDQRERPKGTWCIGMRWDMFERSDLIEIVECLGGEALAVICKLLCEDHGHRSSGVPDLFIWRADKKECKFVEVKGPGDTLQENQKLWIDVLLGANVSVEVCKVVEKDPAGTTQSPRSSETSKRIAKRRQSDQSGGRGSPIVVESEDEETGQNGVAVDQV</sequence>
<keyword evidence="8" id="KW-0539">Nucleus</keyword>
<dbReference type="STRING" id="1314777.A0A164QTA0"/>
<dbReference type="GO" id="GO:0046872">
    <property type="term" value="F:metal ion binding"/>
    <property type="evidence" value="ECO:0007669"/>
    <property type="project" value="UniProtKB-KW"/>
</dbReference>
<dbReference type="InterPro" id="IPR014883">
    <property type="entry name" value="VRR_NUC"/>
</dbReference>
<protein>
    <recommendedName>
        <fullName evidence="8">Fanconi-associated nuclease</fullName>
        <ecNumber evidence="8">3.1.4.1</ecNumber>
    </recommendedName>
</protein>
<dbReference type="InterPro" id="IPR033315">
    <property type="entry name" value="Fan1-like"/>
</dbReference>
<dbReference type="EMBL" id="KV419424">
    <property type="protein sequence ID" value="KZS89945.1"/>
    <property type="molecule type" value="Genomic_DNA"/>
</dbReference>
<dbReference type="Pfam" id="PF21170">
    <property type="entry name" value="FAN1_TPR"/>
    <property type="match status" value="1"/>
</dbReference>
<evidence type="ECO:0000256" key="5">
    <source>
        <dbReference type="ARBA" id="ARBA00022801"/>
    </source>
</evidence>
<accession>A0A164QTA0</accession>
<dbReference type="OrthoDB" id="258143at2759"/>
<dbReference type="GO" id="GO:0070336">
    <property type="term" value="F:flap-structured DNA binding"/>
    <property type="evidence" value="ECO:0007669"/>
    <property type="project" value="TreeGrafter"/>
</dbReference>
<dbReference type="CDD" id="cd22326">
    <property type="entry name" value="FAN1-like"/>
    <property type="match status" value="1"/>
</dbReference>
<dbReference type="GO" id="GO:0017108">
    <property type="term" value="F:5'-flap endonuclease activity"/>
    <property type="evidence" value="ECO:0007669"/>
    <property type="project" value="TreeGrafter"/>
</dbReference>
<dbReference type="PANTHER" id="PTHR15749">
    <property type="entry name" value="FANCONI-ASSOCIATED NUCLEASE 1"/>
    <property type="match status" value="1"/>
</dbReference>
<feature type="region of interest" description="Disordered" evidence="9">
    <location>
        <begin position="515"/>
        <end position="569"/>
    </location>
</feature>
<evidence type="ECO:0000256" key="1">
    <source>
        <dbReference type="ARBA" id="ARBA00000983"/>
    </source>
</evidence>
<dbReference type="Proteomes" id="UP000076722">
    <property type="component" value="Unassembled WGS sequence"/>
</dbReference>
<comment type="cofactor">
    <cofactor evidence="8">
        <name>Mg(2+)</name>
        <dbReference type="ChEBI" id="CHEBI:18420"/>
    </cofactor>
    <cofactor evidence="8">
        <name>Mn(2+)</name>
        <dbReference type="ChEBI" id="CHEBI:29035"/>
    </cofactor>
</comment>
<feature type="domain" description="VRR-NUC" evidence="10">
    <location>
        <begin position="664"/>
        <end position="780"/>
    </location>
</feature>
<proteinExistence type="inferred from homology"/>
<keyword evidence="8" id="KW-0227">DNA damage</keyword>
<dbReference type="Pfam" id="PF08774">
    <property type="entry name" value="VRR_NUC"/>
    <property type="match status" value="1"/>
</dbReference>
<evidence type="ECO:0000256" key="7">
    <source>
        <dbReference type="ARBA" id="ARBA00023211"/>
    </source>
</evidence>
<reference evidence="11 12" key="1">
    <citation type="journal article" date="2016" name="Mol. Biol. Evol.">
        <title>Comparative Genomics of Early-Diverging Mushroom-Forming Fungi Provides Insights into the Origins of Lignocellulose Decay Capabilities.</title>
        <authorList>
            <person name="Nagy L.G."/>
            <person name="Riley R."/>
            <person name="Tritt A."/>
            <person name="Adam C."/>
            <person name="Daum C."/>
            <person name="Floudas D."/>
            <person name="Sun H."/>
            <person name="Yadav J.S."/>
            <person name="Pangilinan J."/>
            <person name="Larsson K.H."/>
            <person name="Matsuura K."/>
            <person name="Barry K."/>
            <person name="Labutti K."/>
            <person name="Kuo R."/>
            <person name="Ohm R.A."/>
            <person name="Bhattacharya S.S."/>
            <person name="Shirouzu T."/>
            <person name="Yoshinaga Y."/>
            <person name="Martin F.M."/>
            <person name="Grigoriev I.V."/>
            <person name="Hibbett D.S."/>
        </authorList>
    </citation>
    <scope>NUCLEOTIDE SEQUENCE [LARGE SCALE GENOMIC DNA]</scope>
    <source>
        <strain evidence="11 12">HHB9708</strain>
    </source>
</reference>
<dbReference type="InterPro" id="IPR049125">
    <property type="entry name" value="FAN1-like_WH"/>
</dbReference>